<dbReference type="InterPro" id="IPR021354">
    <property type="entry name" value="DUF2975"/>
</dbReference>
<keyword evidence="1" id="KW-0472">Membrane</keyword>
<dbReference type="Proteomes" id="UP000000844">
    <property type="component" value="Chromosome"/>
</dbReference>
<keyword evidence="1" id="KW-1133">Transmembrane helix</keyword>
<evidence type="ECO:0000256" key="1">
    <source>
        <dbReference type="SAM" id="Phobius"/>
    </source>
</evidence>
<dbReference type="eggNOG" id="ENOG5032CGD">
    <property type="taxonomic scope" value="Bacteria"/>
</dbReference>
<organism evidence="2 3">
    <name type="scientific">Stackebrandtia nassauensis (strain DSM 44728 / CIP 108903 / NRRL B-16338 / NBRC 102104 / LLR-40K-21)</name>
    <dbReference type="NCBI Taxonomy" id="446470"/>
    <lineage>
        <taxon>Bacteria</taxon>
        <taxon>Bacillati</taxon>
        <taxon>Actinomycetota</taxon>
        <taxon>Actinomycetes</taxon>
        <taxon>Glycomycetales</taxon>
        <taxon>Glycomycetaceae</taxon>
        <taxon>Stackebrandtia</taxon>
    </lineage>
</organism>
<evidence type="ECO:0008006" key="4">
    <source>
        <dbReference type="Google" id="ProtNLM"/>
    </source>
</evidence>
<reference evidence="2 3" key="1">
    <citation type="journal article" date="2009" name="Stand. Genomic Sci.">
        <title>Complete genome sequence of Stackebrandtia nassauensis type strain (LLR-40K-21).</title>
        <authorList>
            <person name="Munk C."/>
            <person name="Lapidus A."/>
            <person name="Copeland A."/>
            <person name="Jando M."/>
            <person name="Mayilraj S."/>
            <person name="Glavina Del Rio T."/>
            <person name="Nolan M."/>
            <person name="Chen F."/>
            <person name="Lucas S."/>
            <person name="Tice H."/>
            <person name="Cheng J.F."/>
            <person name="Han C."/>
            <person name="Detter J.C."/>
            <person name="Bruce D."/>
            <person name="Goodwin L."/>
            <person name="Chain P."/>
            <person name="Pitluck S."/>
            <person name="Goker M."/>
            <person name="Ovchinikova G."/>
            <person name="Pati A."/>
            <person name="Ivanova N."/>
            <person name="Mavromatis K."/>
            <person name="Chen A."/>
            <person name="Palaniappan K."/>
            <person name="Land M."/>
            <person name="Hauser L."/>
            <person name="Chang Y.J."/>
            <person name="Jeffries C.D."/>
            <person name="Bristow J."/>
            <person name="Eisen J.A."/>
            <person name="Markowitz V."/>
            <person name="Hugenholtz P."/>
            <person name="Kyrpides N.C."/>
            <person name="Klenk H.P."/>
        </authorList>
    </citation>
    <scope>NUCLEOTIDE SEQUENCE [LARGE SCALE GENOMIC DNA]</scope>
    <source>
        <strain evidence="3">DSM 44728 / CIP 108903 / NRRL B-16338 / NBRC 102104 / LLR-40K-21</strain>
    </source>
</reference>
<protein>
    <recommendedName>
        <fullName evidence="4">DUF2975 domain-containing protein</fullName>
    </recommendedName>
</protein>
<dbReference type="HOGENOM" id="CLU_1325673_0_0_11"/>
<dbReference type="KEGG" id="sna:Snas_4402"/>
<keyword evidence="3" id="KW-1185">Reference proteome</keyword>
<dbReference type="Pfam" id="PF11188">
    <property type="entry name" value="DUF2975"/>
    <property type="match status" value="1"/>
</dbReference>
<keyword evidence="1" id="KW-0812">Transmembrane</keyword>
<feature type="transmembrane region" description="Helical" evidence="1">
    <location>
        <begin position="137"/>
        <end position="159"/>
    </location>
</feature>
<dbReference type="STRING" id="446470.Snas_4402"/>
<dbReference type="RefSeq" id="WP_013019619.1">
    <property type="nucleotide sequence ID" value="NC_013947.1"/>
</dbReference>
<name>D3Q3Y1_STANL</name>
<dbReference type="EMBL" id="CP001778">
    <property type="protein sequence ID" value="ADD44048.1"/>
    <property type="molecule type" value="Genomic_DNA"/>
</dbReference>
<dbReference type="AlphaFoldDB" id="D3Q3Y1"/>
<evidence type="ECO:0000313" key="3">
    <source>
        <dbReference type="Proteomes" id="UP000000844"/>
    </source>
</evidence>
<feature type="transmembrane region" description="Helical" evidence="1">
    <location>
        <begin position="171"/>
        <end position="190"/>
    </location>
</feature>
<feature type="transmembrane region" description="Helical" evidence="1">
    <location>
        <begin position="96"/>
        <end position="117"/>
    </location>
</feature>
<accession>D3Q3Y1</accession>
<proteinExistence type="predicted"/>
<evidence type="ECO:0000313" key="2">
    <source>
        <dbReference type="EMBL" id="ADD44048.1"/>
    </source>
</evidence>
<sequence length="207" mass="21552">MLANKRTDWLREFQTGMAVATVVMALVTLGVLAVGVVGLTGGTNAGTVQVRVPGTVADQPVITATEGLSDRAAVAADGGIDVVITDPTLGEYGLSLLTWLPGYCLIMVVTGMLFTMIRRARRTDPFTAATVTTLRRLGSVALIGGVAVQLAAMLANYALSGSVLASGTAGAFDYFPWGWVLGGLAAYTVADIMARGRRMREDLDGVI</sequence>
<gene>
    <name evidence="2" type="ordered locus">Snas_4402</name>
</gene>
<feature type="transmembrane region" description="Helical" evidence="1">
    <location>
        <begin position="16"/>
        <end position="39"/>
    </location>
</feature>